<keyword evidence="4" id="KW-0479">Metal-binding</keyword>
<keyword evidence="6" id="KW-0106">Calcium</keyword>
<feature type="domain" description="Pel9A-like right handed beta-helix region" evidence="9">
    <location>
        <begin position="25"/>
        <end position="358"/>
    </location>
</feature>
<dbReference type="GO" id="GO:0046872">
    <property type="term" value="F:metal ion binding"/>
    <property type="evidence" value="ECO:0007669"/>
    <property type="project" value="UniProtKB-KW"/>
</dbReference>
<evidence type="ECO:0000256" key="6">
    <source>
        <dbReference type="ARBA" id="ARBA00022837"/>
    </source>
</evidence>
<dbReference type="GO" id="GO:0016837">
    <property type="term" value="F:carbon-oxygen lyase activity, acting on polysaccharides"/>
    <property type="evidence" value="ECO:0007669"/>
    <property type="project" value="TreeGrafter"/>
</dbReference>
<dbReference type="Gene3D" id="2.160.20.10">
    <property type="entry name" value="Single-stranded right-handed beta-helix, Pectin lyase-like"/>
    <property type="match status" value="1"/>
</dbReference>
<evidence type="ECO:0000256" key="3">
    <source>
        <dbReference type="ARBA" id="ARBA00022525"/>
    </source>
</evidence>
<proteinExistence type="inferred from homology"/>
<comment type="caution">
    <text evidence="10">The sequence shown here is derived from an EMBL/GenBank/DDBJ whole genome shotgun (WGS) entry which is preliminary data.</text>
</comment>
<keyword evidence="5" id="KW-0732">Signal</keyword>
<dbReference type="InterPro" id="IPR011050">
    <property type="entry name" value="Pectin_lyase_fold/virulence"/>
</dbReference>
<keyword evidence="11" id="KW-1185">Reference proteome</keyword>
<evidence type="ECO:0000256" key="4">
    <source>
        <dbReference type="ARBA" id="ARBA00022723"/>
    </source>
</evidence>
<name>A0A7W5E4S8_9BACT</name>
<dbReference type="SUPFAM" id="SSF51126">
    <property type="entry name" value="Pectin lyase-like"/>
    <property type="match status" value="1"/>
</dbReference>
<dbReference type="AlphaFoldDB" id="A0A7W5E4S8"/>
<gene>
    <name evidence="10" type="ORF">FHS27_005433</name>
</gene>
<dbReference type="PANTHER" id="PTHR40088">
    <property type="entry name" value="PECTATE LYASE (EUROFUNG)"/>
    <property type="match status" value="1"/>
</dbReference>
<evidence type="ECO:0000256" key="5">
    <source>
        <dbReference type="ARBA" id="ARBA00022729"/>
    </source>
</evidence>
<evidence type="ECO:0000256" key="8">
    <source>
        <dbReference type="ARBA" id="ARBA00038263"/>
    </source>
</evidence>
<comment type="similarity">
    <text evidence="8">Belongs to the polysaccharide lyase 9 family.</text>
</comment>
<protein>
    <recommendedName>
        <fullName evidence="9">Pel9A-like right handed beta-helix region domain-containing protein</fullName>
    </recommendedName>
</protein>
<dbReference type="GO" id="GO:0005576">
    <property type="term" value="C:extracellular region"/>
    <property type="evidence" value="ECO:0007669"/>
    <property type="project" value="UniProtKB-SubCell"/>
</dbReference>
<keyword evidence="3" id="KW-0964">Secreted</keyword>
<reference evidence="10 11" key="1">
    <citation type="submission" date="2020-08" db="EMBL/GenBank/DDBJ databases">
        <title>Genomic Encyclopedia of Type Strains, Phase III (KMG-III): the genomes of soil and plant-associated and newly described type strains.</title>
        <authorList>
            <person name="Whitman W."/>
        </authorList>
    </citation>
    <scope>NUCLEOTIDE SEQUENCE [LARGE SCALE GENOMIC DNA]</scope>
    <source>
        <strain evidence="10 11">CECT 8075</strain>
    </source>
</reference>
<comment type="subcellular location">
    <subcellularLocation>
        <location evidence="2">Secreted</location>
    </subcellularLocation>
</comment>
<dbReference type="InterPro" id="IPR052052">
    <property type="entry name" value="Polysaccharide_Lyase_9"/>
</dbReference>
<dbReference type="EMBL" id="JACHXU010000025">
    <property type="protein sequence ID" value="MBB3209593.1"/>
    <property type="molecule type" value="Genomic_DNA"/>
</dbReference>
<dbReference type="Pfam" id="PF22842">
    <property type="entry name" value="Pel9A-like_beta_helix"/>
    <property type="match status" value="1"/>
</dbReference>
<dbReference type="RefSeq" id="WP_246420909.1">
    <property type="nucleotide sequence ID" value="NZ_JACHXU010000025.1"/>
</dbReference>
<evidence type="ECO:0000256" key="1">
    <source>
        <dbReference type="ARBA" id="ARBA00001913"/>
    </source>
</evidence>
<keyword evidence="7" id="KW-0456">Lyase</keyword>
<dbReference type="Proteomes" id="UP000536179">
    <property type="component" value="Unassembled WGS sequence"/>
</dbReference>
<sequence length="437" mass="48260">MSRFILAVFATFGLFVFAGSRSHSATYFVAVDGDDSDAGSIEKPFATLMKAQESAEPGDTVFIRGGTYLVSESRVAKSTRWFAHVLRFDKSGRSAEPIRYWAYEDERPVFDFADVRPRNQRVHAFSVSGSWLHFRGIEVVGVQVTMRGHTQSICFSNEGDHNVFERLGMHDGMAIGFYATKGADNLIVNCDAYRNHDSVSEDGRGGNTDGFGYHPAKGGTGNVFRGCRAWFNSDDGFDCINASESVAFENCWAFNNGYSPEFKSLADGNGFKIGGFASAPASKLPRPMPRHLVKECLAVHNKNGGFYANHHPGGSDWINNVAYRNGTNFNMLCRTHDNSKDVPGYGHLLRGNVSHGSRGLIRNLNADKCELIDNSFQVERSLRDEDFASLDEQELLQPRQANGELPKIALLRLNVSGLIEDSVSRATEMDTTTSTQE</sequence>
<dbReference type="PANTHER" id="PTHR40088:SF1">
    <property type="entry name" value="PECTATE LYASE PEL9"/>
    <property type="match status" value="1"/>
</dbReference>
<dbReference type="InterPro" id="IPR053868">
    <property type="entry name" value="Pel9A-like_beta_helix"/>
</dbReference>
<evidence type="ECO:0000256" key="2">
    <source>
        <dbReference type="ARBA" id="ARBA00004613"/>
    </source>
</evidence>
<organism evidence="10 11">
    <name type="scientific">Aporhodopirellula rubra</name>
    <dbReference type="NCBI Taxonomy" id="980271"/>
    <lineage>
        <taxon>Bacteria</taxon>
        <taxon>Pseudomonadati</taxon>
        <taxon>Planctomycetota</taxon>
        <taxon>Planctomycetia</taxon>
        <taxon>Pirellulales</taxon>
        <taxon>Pirellulaceae</taxon>
        <taxon>Aporhodopirellula</taxon>
    </lineage>
</organism>
<accession>A0A7W5E4S8</accession>
<evidence type="ECO:0000313" key="10">
    <source>
        <dbReference type="EMBL" id="MBB3209593.1"/>
    </source>
</evidence>
<comment type="cofactor">
    <cofactor evidence="1">
        <name>Ca(2+)</name>
        <dbReference type="ChEBI" id="CHEBI:29108"/>
    </cofactor>
</comment>
<evidence type="ECO:0000313" key="11">
    <source>
        <dbReference type="Proteomes" id="UP000536179"/>
    </source>
</evidence>
<evidence type="ECO:0000256" key="7">
    <source>
        <dbReference type="ARBA" id="ARBA00023239"/>
    </source>
</evidence>
<dbReference type="InterPro" id="IPR012334">
    <property type="entry name" value="Pectin_lyas_fold"/>
</dbReference>
<evidence type="ECO:0000259" key="9">
    <source>
        <dbReference type="Pfam" id="PF22842"/>
    </source>
</evidence>